<comment type="function">
    <text evidence="7">Aspartyl-tRNA synthetase with relaxed tRNA specificity since it is able to aspartylate not only its cognate tRNA(Asp) but also tRNA(Asn). Reaction proceeds in two steps: L-aspartate is first activated by ATP to form Asp-AMP and then transferred to the acceptor end of tRNA(Asp/Asn).</text>
</comment>
<dbReference type="GO" id="GO:0003676">
    <property type="term" value="F:nucleic acid binding"/>
    <property type="evidence" value="ECO:0007669"/>
    <property type="project" value="InterPro"/>
</dbReference>
<dbReference type="InterPro" id="IPR002312">
    <property type="entry name" value="Asp/Asn-tRNA-synth_IIb"/>
</dbReference>
<feature type="binding site" evidence="7">
    <location>
        <begin position="221"/>
        <end position="223"/>
    </location>
    <ligand>
        <name>ATP</name>
        <dbReference type="ChEBI" id="CHEBI:30616"/>
    </ligand>
</feature>
<keyword evidence="4 7" id="KW-0067">ATP-binding</keyword>
<dbReference type="Gene3D" id="3.30.930.10">
    <property type="entry name" value="Bira Bifunctional Protein, Domain 2"/>
    <property type="match status" value="1"/>
</dbReference>
<comment type="subcellular location">
    <subcellularLocation>
        <location evidence="7">Cytoplasm</location>
    </subcellularLocation>
</comment>
<dbReference type="InterPro" id="IPR004365">
    <property type="entry name" value="NA-bd_OB_tRNA"/>
</dbReference>
<keyword evidence="6 7" id="KW-0030">Aminoacyl-tRNA synthetase</keyword>
<dbReference type="AlphaFoldDB" id="A0A6J4NRS2"/>
<gene>
    <name evidence="7" type="primary">aspS</name>
    <name evidence="9" type="ORF">AVDCRST_MAG93-9997</name>
</gene>
<keyword evidence="5 7" id="KW-0648">Protein biosynthesis</keyword>
<dbReference type="CDD" id="cd00777">
    <property type="entry name" value="AspRS_core"/>
    <property type="match status" value="1"/>
</dbReference>
<dbReference type="InterPro" id="IPR047089">
    <property type="entry name" value="Asp-tRNA-ligase_1_N"/>
</dbReference>
<dbReference type="InterPro" id="IPR004115">
    <property type="entry name" value="GAD-like_sf"/>
</dbReference>
<dbReference type="Gene3D" id="3.30.1360.30">
    <property type="entry name" value="GAD-like domain"/>
    <property type="match status" value="1"/>
</dbReference>
<dbReference type="NCBIfam" id="NF001750">
    <property type="entry name" value="PRK00476.1"/>
    <property type="match status" value="1"/>
</dbReference>
<dbReference type="InterPro" id="IPR006195">
    <property type="entry name" value="aa-tRNA-synth_II"/>
</dbReference>
<feature type="binding site" evidence="7">
    <location>
        <position position="491"/>
    </location>
    <ligand>
        <name>L-aspartate</name>
        <dbReference type="ChEBI" id="CHEBI:29991"/>
    </ligand>
</feature>
<organism evidence="9">
    <name type="scientific">uncultured Chloroflexia bacterium</name>
    <dbReference type="NCBI Taxonomy" id="1672391"/>
    <lineage>
        <taxon>Bacteria</taxon>
        <taxon>Bacillati</taxon>
        <taxon>Chloroflexota</taxon>
        <taxon>Chloroflexia</taxon>
        <taxon>environmental samples</taxon>
    </lineage>
</organism>
<reference evidence="9" key="1">
    <citation type="submission" date="2020-02" db="EMBL/GenBank/DDBJ databases">
        <authorList>
            <person name="Meier V. D."/>
        </authorList>
    </citation>
    <scope>NUCLEOTIDE SEQUENCE</scope>
    <source>
        <strain evidence="9">AVDCRST_MAG93</strain>
    </source>
</reference>
<feature type="binding site" evidence="7">
    <location>
        <position position="175"/>
    </location>
    <ligand>
        <name>L-aspartate</name>
        <dbReference type="ChEBI" id="CHEBI:29991"/>
    </ligand>
</feature>
<dbReference type="GO" id="GO:0005737">
    <property type="term" value="C:cytoplasm"/>
    <property type="evidence" value="ECO:0007669"/>
    <property type="project" value="UniProtKB-SubCell"/>
</dbReference>
<dbReference type="GO" id="GO:0006422">
    <property type="term" value="P:aspartyl-tRNA aminoacylation"/>
    <property type="evidence" value="ECO:0007669"/>
    <property type="project" value="UniProtKB-UniRule"/>
</dbReference>
<feature type="binding site" evidence="7">
    <location>
        <position position="450"/>
    </location>
    <ligand>
        <name>L-aspartate</name>
        <dbReference type="ChEBI" id="CHEBI:29991"/>
    </ligand>
</feature>
<dbReference type="PROSITE" id="PS50862">
    <property type="entry name" value="AA_TRNA_LIGASE_II"/>
    <property type="match status" value="1"/>
</dbReference>
<dbReference type="InterPro" id="IPR004524">
    <property type="entry name" value="Asp-tRNA-ligase_1"/>
</dbReference>
<name>A0A6J4NRS2_9CHLR</name>
<dbReference type="InterPro" id="IPR047090">
    <property type="entry name" value="AspRS_core"/>
</dbReference>
<dbReference type="Pfam" id="PF02938">
    <property type="entry name" value="GAD"/>
    <property type="match status" value="1"/>
</dbReference>
<dbReference type="PANTHER" id="PTHR22594">
    <property type="entry name" value="ASPARTYL/LYSYL-TRNA SYNTHETASE"/>
    <property type="match status" value="1"/>
</dbReference>
<sequence>MLRTHTCGELRAEHAGQSVTLAGWLNRRRDHGPLIFVDLRDRYGITQVAVDATSHPEAHAALSDARAEYVLQVIGQVRERPAEARNSDLATGDIEIVAESVEVMNPAKTPPIYVAKEGGEDESVRLRYRYIDLRRQRMQRNIILRHQAVKFMRDFMSARGFLEIETPMLMASTPEGARDYLVPSRLHPGEFYALPQSPQQLKQLLMVSGFDRYFQIARCMRDEDLRADRQPEFTQLDVEMSFVEQEDILQLIEELMTELVATVTPHKRVLTPFPRLTYHEAMERFGSDKPDLRLGMELVDVAEQVRESQFGVFTSALEAGGRVKAIRVPGCGTYTRKQLDELSEVARTGGARGVAWLVVEGDGNFRSSFSKFFTPEQLAALVARLEGQPGDLLLFVADKKDVVAASLDKLRREFGRRLKLGEPDLLAFGWVVDFPMFEWNEERQQWDAQHHPFCMTHPDDVDKLDSAPGEVRAAAYDLVCNGYELASGSIRIHDRAIQQRIFERLNYPQEEIYRRFGHMLDAFEYGAPPHGGIAPGIDRIMSLLCDEDNIREVIAFPKTQRAEDLMMLYLAS</sequence>
<dbReference type="NCBIfam" id="TIGR00459">
    <property type="entry name" value="aspS_bact"/>
    <property type="match status" value="1"/>
</dbReference>
<evidence type="ECO:0000256" key="4">
    <source>
        <dbReference type="ARBA" id="ARBA00022840"/>
    </source>
</evidence>
<proteinExistence type="inferred from homology"/>
<dbReference type="PRINTS" id="PR01042">
    <property type="entry name" value="TRNASYNTHASP"/>
</dbReference>
<keyword evidence="3 7" id="KW-0547">Nucleotide-binding</keyword>
<evidence type="ECO:0000256" key="3">
    <source>
        <dbReference type="ARBA" id="ARBA00022741"/>
    </source>
</evidence>
<dbReference type="SUPFAM" id="SSF55681">
    <property type="entry name" value="Class II aaRS and biotin synthetases"/>
    <property type="match status" value="1"/>
</dbReference>
<feature type="binding site" evidence="7">
    <location>
        <begin position="536"/>
        <end position="539"/>
    </location>
    <ligand>
        <name>ATP</name>
        <dbReference type="ChEBI" id="CHEBI:30616"/>
    </ligand>
</feature>
<dbReference type="InterPro" id="IPR029351">
    <property type="entry name" value="GAD_dom"/>
</dbReference>
<feature type="domain" description="Aminoacyl-transfer RNA synthetases class-II family profile" evidence="8">
    <location>
        <begin position="150"/>
        <end position="557"/>
    </location>
</feature>
<accession>A0A6J4NRS2</accession>
<feature type="binding site" evidence="7">
    <location>
        <position position="230"/>
    </location>
    <ligand>
        <name>ATP</name>
        <dbReference type="ChEBI" id="CHEBI:30616"/>
    </ligand>
</feature>
<comment type="similarity">
    <text evidence="1 7">Belongs to the class-II aminoacyl-tRNA synthetase family. Type 1 subfamily.</text>
</comment>
<feature type="binding site" evidence="7">
    <location>
        <position position="484"/>
    </location>
    <ligand>
        <name>ATP</name>
        <dbReference type="ChEBI" id="CHEBI:30616"/>
    </ligand>
</feature>
<dbReference type="GO" id="GO:0004815">
    <property type="term" value="F:aspartate-tRNA ligase activity"/>
    <property type="evidence" value="ECO:0007669"/>
    <property type="project" value="UniProtKB-UniRule"/>
</dbReference>
<dbReference type="EMBL" id="CADCTR010003356">
    <property type="protein sequence ID" value="CAA9396486.1"/>
    <property type="molecule type" value="Genomic_DNA"/>
</dbReference>
<dbReference type="Pfam" id="PF01336">
    <property type="entry name" value="tRNA_anti-codon"/>
    <property type="match status" value="1"/>
</dbReference>
<dbReference type="SUPFAM" id="SSF55261">
    <property type="entry name" value="GAD domain-like"/>
    <property type="match status" value="1"/>
</dbReference>
<dbReference type="GO" id="GO:0050560">
    <property type="term" value="F:aspartate-tRNA(Asn) ligase activity"/>
    <property type="evidence" value="ECO:0007669"/>
    <property type="project" value="UniProtKB-EC"/>
</dbReference>
<evidence type="ECO:0000313" key="9">
    <source>
        <dbReference type="EMBL" id="CAA9396486.1"/>
    </source>
</evidence>
<dbReference type="PANTHER" id="PTHR22594:SF5">
    <property type="entry name" value="ASPARTATE--TRNA LIGASE, MITOCHONDRIAL"/>
    <property type="match status" value="1"/>
</dbReference>
<dbReference type="InterPro" id="IPR004364">
    <property type="entry name" value="Aa-tRNA-synt_II"/>
</dbReference>
<evidence type="ECO:0000256" key="2">
    <source>
        <dbReference type="ARBA" id="ARBA00022598"/>
    </source>
</evidence>
<comment type="subunit">
    <text evidence="7">Homodimer.</text>
</comment>
<feature type="binding site" evidence="7">
    <location>
        <position position="221"/>
    </location>
    <ligand>
        <name>L-aspartate</name>
        <dbReference type="ChEBI" id="CHEBI:29991"/>
    </ligand>
</feature>
<feature type="region of interest" description="Aspartate" evidence="7">
    <location>
        <begin position="199"/>
        <end position="202"/>
    </location>
</feature>
<protein>
    <recommendedName>
        <fullName evidence="7">Aspartate--tRNA(Asp/Asn) ligase</fullName>
        <ecNumber evidence="7">6.1.1.23</ecNumber>
    </recommendedName>
    <alternativeName>
        <fullName evidence="7">Aspartyl-tRNA synthetase</fullName>
        <shortName evidence="7">AspRS</shortName>
    </alternativeName>
    <alternativeName>
        <fullName evidence="7">Non-discriminating aspartyl-tRNA synthetase</fullName>
        <shortName evidence="7">ND-AspRS</shortName>
    </alternativeName>
</protein>
<dbReference type="GO" id="GO:0005524">
    <property type="term" value="F:ATP binding"/>
    <property type="evidence" value="ECO:0007669"/>
    <property type="project" value="UniProtKB-UniRule"/>
</dbReference>
<dbReference type="InterPro" id="IPR012340">
    <property type="entry name" value="NA-bd_OB-fold"/>
</dbReference>
<evidence type="ECO:0000256" key="1">
    <source>
        <dbReference type="ARBA" id="ARBA00006303"/>
    </source>
</evidence>
<dbReference type="Pfam" id="PF00152">
    <property type="entry name" value="tRNA-synt_2"/>
    <property type="match status" value="1"/>
</dbReference>
<dbReference type="HAMAP" id="MF_00044">
    <property type="entry name" value="Asp_tRNA_synth_type1"/>
    <property type="match status" value="1"/>
</dbReference>
<evidence type="ECO:0000256" key="7">
    <source>
        <dbReference type="HAMAP-Rule" id="MF_00044"/>
    </source>
</evidence>
<evidence type="ECO:0000256" key="6">
    <source>
        <dbReference type="ARBA" id="ARBA00023146"/>
    </source>
</evidence>
<dbReference type="CDD" id="cd04317">
    <property type="entry name" value="EcAspRS_like_N"/>
    <property type="match status" value="1"/>
</dbReference>
<dbReference type="EC" id="6.1.1.23" evidence="7"/>
<keyword evidence="7" id="KW-0963">Cytoplasm</keyword>
<evidence type="ECO:0000259" key="8">
    <source>
        <dbReference type="PROSITE" id="PS50862"/>
    </source>
</evidence>
<feature type="site" description="Important for tRNA non-discrimination" evidence="7">
    <location>
        <position position="31"/>
    </location>
</feature>
<keyword evidence="2 7" id="KW-0436">Ligase</keyword>
<dbReference type="InterPro" id="IPR045864">
    <property type="entry name" value="aa-tRNA-synth_II/BPL/LPL"/>
</dbReference>
<comment type="catalytic activity">
    <reaction evidence="7">
        <text>tRNA(Asx) + L-aspartate + ATP = L-aspartyl-tRNA(Asx) + AMP + diphosphate</text>
        <dbReference type="Rhea" id="RHEA:18349"/>
        <dbReference type="Rhea" id="RHEA-COMP:9710"/>
        <dbReference type="Rhea" id="RHEA-COMP:9711"/>
        <dbReference type="ChEBI" id="CHEBI:29991"/>
        <dbReference type="ChEBI" id="CHEBI:30616"/>
        <dbReference type="ChEBI" id="CHEBI:33019"/>
        <dbReference type="ChEBI" id="CHEBI:78442"/>
        <dbReference type="ChEBI" id="CHEBI:78516"/>
        <dbReference type="ChEBI" id="CHEBI:456215"/>
        <dbReference type="EC" id="6.1.1.23"/>
    </reaction>
</comment>
<comment type="caution">
    <text evidence="7">Lacks conserved residue(s) required for the propagation of feature annotation.</text>
</comment>
<dbReference type="Gene3D" id="2.40.50.140">
    <property type="entry name" value="Nucleic acid-binding proteins"/>
    <property type="match status" value="1"/>
</dbReference>
<dbReference type="SUPFAM" id="SSF50249">
    <property type="entry name" value="Nucleic acid-binding proteins"/>
    <property type="match status" value="1"/>
</dbReference>
<evidence type="ECO:0000256" key="5">
    <source>
        <dbReference type="ARBA" id="ARBA00022917"/>
    </source>
</evidence>